<name>A0A1Z4N2W1_9CYAN</name>
<keyword evidence="2" id="KW-1185">Reference proteome</keyword>
<organism evidence="1 2">
    <name type="scientific">Tolypothrix tenuis PCC 7101</name>
    <dbReference type="NCBI Taxonomy" id="231146"/>
    <lineage>
        <taxon>Bacteria</taxon>
        <taxon>Bacillati</taxon>
        <taxon>Cyanobacteriota</taxon>
        <taxon>Cyanophyceae</taxon>
        <taxon>Nostocales</taxon>
        <taxon>Tolypothrichaceae</taxon>
        <taxon>Tolypothrix</taxon>
    </lineage>
</organism>
<dbReference type="KEGG" id="ttq:NIES37_40410"/>
<dbReference type="EMBL" id="AP018248">
    <property type="protein sequence ID" value="BAZ00058.1"/>
    <property type="molecule type" value="Genomic_DNA"/>
</dbReference>
<protein>
    <submittedName>
        <fullName evidence="1">Uncharacterized protein</fullName>
    </submittedName>
</protein>
<gene>
    <name evidence="1" type="ORF">NIES37_40410</name>
</gene>
<dbReference type="RefSeq" id="WP_096578658.1">
    <property type="nucleotide sequence ID" value="NZ_CAWNJS010000001.1"/>
</dbReference>
<reference evidence="1 2" key="1">
    <citation type="submission" date="2017-06" db="EMBL/GenBank/DDBJ databases">
        <title>Genome sequencing of cyanobaciteial culture collection at National Institute for Environmental Studies (NIES).</title>
        <authorList>
            <person name="Hirose Y."/>
            <person name="Shimura Y."/>
            <person name="Fujisawa T."/>
            <person name="Nakamura Y."/>
            <person name="Kawachi M."/>
        </authorList>
    </citation>
    <scope>NUCLEOTIDE SEQUENCE [LARGE SCALE GENOMIC DNA]</scope>
    <source>
        <strain evidence="1 2">NIES-37</strain>
    </source>
</reference>
<proteinExistence type="predicted"/>
<sequence>MANEQDVKRYLAYWFQLGRRVIVGNGKTELLPQQVLQGDRYSDEFENIWQQIHYQAGECHLEGTDETIAELLTPVWEMLPCSRCEMPVPMRNVGMPALSCPCNTLPNWPNSELPQPRNPISTQEQLQIIRDRLWKKVHSSSTVAD</sequence>
<dbReference type="AlphaFoldDB" id="A0A1Z4N2W1"/>
<dbReference type="Proteomes" id="UP000218785">
    <property type="component" value="Chromosome"/>
</dbReference>
<evidence type="ECO:0000313" key="2">
    <source>
        <dbReference type="Proteomes" id="UP000218785"/>
    </source>
</evidence>
<evidence type="ECO:0000313" key="1">
    <source>
        <dbReference type="EMBL" id="BAZ00058.1"/>
    </source>
</evidence>
<accession>A0A1Z4N2W1</accession>